<dbReference type="Proteomes" id="UP000813463">
    <property type="component" value="Chromosome 1"/>
</dbReference>
<evidence type="ECO:0000256" key="1">
    <source>
        <dbReference type="ARBA" id="ARBA00022737"/>
    </source>
</evidence>
<accession>A0ABM3R520</accession>
<dbReference type="PANTHER" id="PTHR47926">
    <property type="entry name" value="PENTATRICOPEPTIDE REPEAT-CONTAINING PROTEIN"/>
    <property type="match status" value="1"/>
</dbReference>
<keyword evidence="1" id="KW-0677">Repeat</keyword>
<feature type="repeat" description="PPR" evidence="2">
    <location>
        <begin position="200"/>
        <end position="234"/>
    </location>
</feature>
<dbReference type="Gene3D" id="1.25.40.10">
    <property type="entry name" value="Tetratricopeptide repeat domain"/>
    <property type="match status" value="4"/>
</dbReference>
<name>A0ABM3R520_SPIOL</name>
<feature type="repeat" description="PPR" evidence="2">
    <location>
        <begin position="97"/>
        <end position="132"/>
    </location>
</feature>
<keyword evidence="3" id="KW-1185">Reference proteome</keyword>
<feature type="repeat" description="PPR" evidence="2">
    <location>
        <begin position="301"/>
        <end position="335"/>
    </location>
</feature>
<evidence type="ECO:0000313" key="3">
    <source>
        <dbReference type="Proteomes" id="UP000813463"/>
    </source>
</evidence>
<dbReference type="NCBIfam" id="TIGR00756">
    <property type="entry name" value="PPR"/>
    <property type="match status" value="4"/>
</dbReference>
<evidence type="ECO:0000256" key="2">
    <source>
        <dbReference type="PROSITE-ProRule" id="PRU00708"/>
    </source>
</evidence>
<evidence type="ECO:0000313" key="4">
    <source>
        <dbReference type="RefSeq" id="XP_056690718.1"/>
    </source>
</evidence>
<reference evidence="3" key="1">
    <citation type="journal article" date="2021" name="Nat. Commun.">
        <title>Genomic analyses provide insights into spinach domestication and the genetic basis of agronomic traits.</title>
        <authorList>
            <person name="Cai X."/>
            <person name="Sun X."/>
            <person name="Xu C."/>
            <person name="Sun H."/>
            <person name="Wang X."/>
            <person name="Ge C."/>
            <person name="Zhang Z."/>
            <person name="Wang Q."/>
            <person name="Fei Z."/>
            <person name="Jiao C."/>
            <person name="Wang Q."/>
        </authorList>
    </citation>
    <scope>NUCLEOTIDE SEQUENCE [LARGE SCALE GENOMIC DNA]</scope>
    <source>
        <strain evidence="3">cv. Varoflay</strain>
    </source>
</reference>
<proteinExistence type="predicted"/>
<dbReference type="InterPro" id="IPR011990">
    <property type="entry name" value="TPR-like_helical_dom_sf"/>
</dbReference>
<dbReference type="Pfam" id="PF13041">
    <property type="entry name" value="PPR_2"/>
    <property type="match status" value="3"/>
</dbReference>
<feature type="repeat" description="PPR" evidence="2">
    <location>
        <begin position="336"/>
        <end position="370"/>
    </location>
</feature>
<dbReference type="Pfam" id="PF20431">
    <property type="entry name" value="E_motif"/>
    <property type="match status" value="1"/>
</dbReference>
<protein>
    <submittedName>
        <fullName evidence="4">Pentatricopeptide repeat-containing protein At1g59720, chloroplastic/mitochondrial</fullName>
    </submittedName>
</protein>
<dbReference type="InterPro" id="IPR046960">
    <property type="entry name" value="PPR_At4g14850-like_plant"/>
</dbReference>
<sequence length="478" mass="53645">MRLYATHRRRLFHAITTQSLSSKPRPQRAAELNCLSLLQTCQSPLQLLQIQAHILKLGLSSNPLILTKFTSTSSDIDAIDYAFSFLFPPEADTRLYDTFLFNTVIRAYGKTPNLKHCALNVYCFMVKNGVFPNNFTYPFVLKACAGVGDLRLGKQVHGPVLKLGFEGDLHVGNTMVHMYGCCEGGIKDARKVFDEMPERSSVTWSAMIGNYMRSGLSVNAIDLFKQMQVAKVYPDEFTMVSVLSACGDLSDLELGKWAESYIERERIHKSVELCNSLINMFMKCGDIEKAMSVFNSMKERDIVSWTSVLAGLGMHGHGIEAISIFEEMKRDGVRPDGTAFVGLLNACSHAGLIDEGRFYFKSMMDYGISPKMKHYGCMVDLMCRAGLVKGALKFVESMPIEPNSIILRTLINAFPGQSEVNLSEFYTEKLFGKEVMNESDYVILSNIYAKLSVWENKYTIREMMDKKGIKKTPGCTMV</sequence>
<dbReference type="Pfam" id="PF01535">
    <property type="entry name" value="PPR"/>
    <property type="match status" value="1"/>
</dbReference>
<dbReference type="PANTHER" id="PTHR47926:SF501">
    <property type="entry name" value="DYW DOMAIN-CONTAINING PROTEIN"/>
    <property type="match status" value="1"/>
</dbReference>
<dbReference type="PROSITE" id="PS51375">
    <property type="entry name" value="PPR"/>
    <property type="match status" value="5"/>
</dbReference>
<reference evidence="4" key="2">
    <citation type="submission" date="2025-08" db="UniProtKB">
        <authorList>
            <consortium name="RefSeq"/>
        </authorList>
    </citation>
    <scope>IDENTIFICATION</scope>
    <source>
        <tissue evidence="4">Leaf</tissue>
    </source>
</reference>
<dbReference type="InterPro" id="IPR002885">
    <property type="entry name" value="PPR_rpt"/>
</dbReference>
<dbReference type="GeneID" id="110780260"/>
<gene>
    <name evidence="4" type="primary">LOC110780260</name>
</gene>
<dbReference type="InterPro" id="IPR046848">
    <property type="entry name" value="E_motif"/>
</dbReference>
<dbReference type="RefSeq" id="XP_056690718.1">
    <property type="nucleotide sequence ID" value="XM_056834740.1"/>
</dbReference>
<feature type="repeat" description="PPR" evidence="2">
    <location>
        <begin position="270"/>
        <end position="300"/>
    </location>
</feature>
<organism evidence="3 4">
    <name type="scientific">Spinacia oleracea</name>
    <name type="common">Spinach</name>
    <dbReference type="NCBI Taxonomy" id="3562"/>
    <lineage>
        <taxon>Eukaryota</taxon>
        <taxon>Viridiplantae</taxon>
        <taxon>Streptophyta</taxon>
        <taxon>Embryophyta</taxon>
        <taxon>Tracheophyta</taxon>
        <taxon>Spermatophyta</taxon>
        <taxon>Magnoliopsida</taxon>
        <taxon>eudicotyledons</taxon>
        <taxon>Gunneridae</taxon>
        <taxon>Pentapetalae</taxon>
        <taxon>Caryophyllales</taxon>
        <taxon>Chenopodiaceae</taxon>
        <taxon>Chenopodioideae</taxon>
        <taxon>Anserineae</taxon>
        <taxon>Spinacia</taxon>
    </lineage>
</organism>